<dbReference type="GO" id="GO:0015035">
    <property type="term" value="F:protein-disulfide reductase activity"/>
    <property type="evidence" value="ECO:0007669"/>
    <property type="project" value="InterPro"/>
</dbReference>
<evidence type="ECO:0000256" key="2">
    <source>
        <dbReference type="ARBA" id="ARBA00022982"/>
    </source>
</evidence>
<keyword evidence="4" id="KW-0676">Redox-active center</keyword>
<feature type="domain" description="Thioredoxin" evidence="5">
    <location>
        <begin position="9"/>
        <end position="131"/>
    </location>
</feature>
<dbReference type="PANTHER" id="PTHR45663">
    <property type="entry name" value="GEO12009P1"/>
    <property type="match status" value="1"/>
</dbReference>
<keyword evidence="3" id="KW-1015">Disulfide bond</keyword>
<dbReference type="PRINTS" id="PR00421">
    <property type="entry name" value="THIOREDOXIN"/>
</dbReference>
<gene>
    <name evidence="6" type="ORF">C6P46_001442</name>
</gene>
<accession>A0A9P6W6V1</accession>
<evidence type="ECO:0000256" key="1">
    <source>
        <dbReference type="ARBA" id="ARBA00022448"/>
    </source>
</evidence>
<evidence type="ECO:0000256" key="3">
    <source>
        <dbReference type="ARBA" id="ARBA00023157"/>
    </source>
</evidence>
<dbReference type="Gene3D" id="3.40.30.10">
    <property type="entry name" value="Glutaredoxin"/>
    <property type="match status" value="1"/>
</dbReference>
<dbReference type="PROSITE" id="PS00194">
    <property type="entry name" value="THIOREDOXIN_1"/>
    <property type="match status" value="1"/>
</dbReference>
<dbReference type="OrthoDB" id="2121326at2759"/>
<evidence type="ECO:0000313" key="6">
    <source>
        <dbReference type="EMBL" id="KAG0664397.1"/>
    </source>
</evidence>
<dbReference type="InterPro" id="IPR013766">
    <property type="entry name" value="Thioredoxin_domain"/>
</dbReference>
<dbReference type="FunFam" id="3.40.30.10:FF:000001">
    <property type="entry name" value="Thioredoxin"/>
    <property type="match status" value="1"/>
</dbReference>
<keyword evidence="1" id="KW-0813">Transport</keyword>
<evidence type="ECO:0000313" key="7">
    <source>
        <dbReference type="Proteomes" id="UP000777482"/>
    </source>
</evidence>
<evidence type="ECO:0000256" key="4">
    <source>
        <dbReference type="ARBA" id="ARBA00023284"/>
    </source>
</evidence>
<dbReference type="GO" id="GO:0005737">
    <property type="term" value="C:cytoplasm"/>
    <property type="evidence" value="ECO:0007669"/>
    <property type="project" value="TreeGrafter"/>
</dbReference>
<proteinExistence type="predicted"/>
<sequence>MSILRTRSATAIRSLRAFSTAPVARKQILDASPADFETHAIKGNRPTIVDFYADWCGPCRFLGPVLEKVVNDESGADLLKVDTEKYQELAQKYKITALPTVLAFKNGNVVAKMVGAAPEAGVKEFLAKAKSA</sequence>
<dbReference type="EMBL" id="PUHQ01000014">
    <property type="protein sequence ID" value="KAG0664397.1"/>
    <property type="molecule type" value="Genomic_DNA"/>
</dbReference>
<keyword evidence="7" id="KW-1185">Reference proteome</keyword>
<keyword evidence="2" id="KW-0249">Electron transport</keyword>
<dbReference type="AlphaFoldDB" id="A0A9P6W6V1"/>
<dbReference type="Pfam" id="PF00085">
    <property type="entry name" value="Thioredoxin"/>
    <property type="match status" value="1"/>
</dbReference>
<dbReference type="PANTHER" id="PTHR45663:SF11">
    <property type="entry name" value="GEO12009P1"/>
    <property type="match status" value="1"/>
</dbReference>
<dbReference type="Proteomes" id="UP000777482">
    <property type="component" value="Unassembled WGS sequence"/>
</dbReference>
<name>A0A9P6W6V1_RHOMI</name>
<evidence type="ECO:0000259" key="5">
    <source>
        <dbReference type="PROSITE" id="PS51352"/>
    </source>
</evidence>
<dbReference type="NCBIfam" id="TIGR01068">
    <property type="entry name" value="thioredoxin"/>
    <property type="match status" value="1"/>
</dbReference>
<protein>
    <recommendedName>
        <fullName evidence="5">Thioredoxin domain-containing protein</fullName>
    </recommendedName>
</protein>
<dbReference type="InterPro" id="IPR036249">
    <property type="entry name" value="Thioredoxin-like_sf"/>
</dbReference>
<dbReference type="InterPro" id="IPR017937">
    <property type="entry name" value="Thioredoxin_CS"/>
</dbReference>
<dbReference type="InterPro" id="IPR005746">
    <property type="entry name" value="Thioredoxin"/>
</dbReference>
<dbReference type="SUPFAM" id="SSF52833">
    <property type="entry name" value="Thioredoxin-like"/>
    <property type="match status" value="1"/>
</dbReference>
<organism evidence="6 7">
    <name type="scientific">Rhodotorula mucilaginosa</name>
    <name type="common">Yeast</name>
    <name type="synonym">Rhodotorula rubra</name>
    <dbReference type="NCBI Taxonomy" id="5537"/>
    <lineage>
        <taxon>Eukaryota</taxon>
        <taxon>Fungi</taxon>
        <taxon>Dikarya</taxon>
        <taxon>Basidiomycota</taxon>
        <taxon>Pucciniomycotina</taxon>
        <taxon>Microbotryomycetes</taxon>
        <taxon>Sporidiobolales</taxon>
        <taxon>Sporidiobolaceae</taxon>
        <taxon>Rhodotorula</taxon>
    </lineage>
</organism>
<comment type="caution">
    <text evidence="6">The sequence shown here is derived from an EMBL/GenBank/DDBJ whole genome shotgun (WGS) entry which is preliminary data.</text>
</comment>
<dbReference type="CDD" id="cd02947">
    <property type="entry name" value="TRX_family"/>
    <property type="match status" value="1"/>
</dbReference>
<reference evidence="6 7" key="1">
    <citation type="submission" date="2020-11" db="EMBL/GenBank/DDBJ databases">
        <title>Kefir isolates.</title>
        <authorList>
            <person name="Marcisauskas S."/>
            <person name="Kim Y."/>
            <person name="Blasche S."/>
        </authorList>
    </citation>
    <scope>NUCLEOTIDE SEQUENCE [LARGE SCALE GENOMIC DNA]</scope>
    <source>
        <strain evidence="6 7">KR</strain>
    </source>
</reference>
<dbReference type="PROSITE" id="PS51352">
    <property type="entry name" value="THIOREDOXIN_2"/>
    <property type="match status" value="1"/>
</dbReference>